<accession>A0ABX2ETZ9</accession>
<dbReference type="Pfam" id="PF07793">
    <property type="entry name" value="DUF1631"/>
    <property type="match status" value="2"/>
</dbReference>
<comment type="caution">
    <text evidence="1">The sequence shown here is derived from an EMBL/GenBank/DDBJ whole genome shotgun (WGS) entry which is preliminary data.</text>
</comment>
<keyword evidence="2" id="KW-1185">Reference proteome</keyword>
<protein>
    <submittedName>
        <fullName evidence="1">DUF1631 family protein</fullName>
    </submittedName>
</protein>
<proteinExistence type="predicted"/>
<dbReference type="Proteomes" id="UP000737171">
    <property type="component" value="Unassembled WGS sequence"/>
</dbReference>
<dbReference type="RefSeq" id="WP_173134071.1">
    <property type="nucleotide sequence ID" value="NZ_JABRWJ010000015.1"/>
</dbReference>
<evidence type="ECO:0000313" key="1">
    <source>
        <dbReference type="EMBL" id="NRF71904.1"/>
    </source>
</evidence>
<name>A0ABX2ETZ9_9BURK</name>
<reference evidence="1 2" key="1">
    <citation type="submission" date="2020-05" db="EMBL/GenBank/DDBJ databases">
        <title>Aquincola sp. isolate from soil.</title>
        <authorList>
            <person name="Han J."/>
            <person name="Kim D.-U."/>
        </authorList>
    </citation>
    <scope>NUCLEOTIDE SEQUENCE [LARGE SCALE GENOMIC DNA]</scope>
    <source>
        <strain evidence="1 2">S2</strain>
    </source>
</reference>
<gene>
    <name evidence="1" type="ORF">HLB44_33450</name>
</gene>
<organism evidence="1 2">
    <name type="scientific">Pseudaquabacterium terrae</name>
    <dbReference type="NCBI Taxonomy" id="2732868"/>
    <lineage>
        <taxon>Bacteria</taxon>
        <taxon>Pseudomonadati</taxon>
        <taxon>Pseudomonadota</taxon>
        <taxon>Betaproteobacteria</taxon>
        <taxon>Burkholderiales</taxon>
        <taxon>Sphaerotilaceae</taxon>
        <taxon>Pseudaquabacterium</taxon>
    </lineage>
</organism>
<dbReference type="InterPro" id="IPR012434">
    <property type="entry name" value="DUF1631"/>
</dbReference>
<sequence length="514" mass="56907">MQPNRRPTLQDFVDDEMLRAPLLFDQVVDAVLEMWRKSMGQGLRHGIDAPRVLQNHRGDLVAAAVRALRQQIAAHRGTAPPAPAPGGAPAAPAPAPKLELSLIDEDEVTVDIEISRAIERIKSMAEFELRELQAFTSALVGDFNVSKDTNPFRPEAYVRALWQGAQCLPMSRGGQAALLHDGADMLARTLRQGYAAACSRLEDQGVEPAVYRTIVVSPTTRGPVHHEAPPSSVPVSLQQIRHSLPAPLGEPTPSVHGALSAGPRIDQQLIDLLSRLFDAIQSDRLLSPPCMALLLRLHPTALRLAVQDASMLDDYDHAVWRFMDRLAFGIATAHTIELERWLAFARQLVDHLVADSAADVARFEWALERVTAYERHSFERALLVAQPEISSLQQTTDPAEQTLDIETMDTVPAELLPDEATISPASANQPIVLQLGEHLRAYLQGDWRLMQLLWFDRSGDTWLLRDAATPRHWALRLRAIERLAAAQLALPVRPRSLVRAAADRVLRSMPPITR</sequence>
<dbReference type="EMBL" id="JABRWJ010000015">
    <property type="protein sequence ID" value="NRF71904.1"/>
    <property type="molecule type" value="Genomic_DNA"/>
</dbReference>
<evidence type="ECO:0000313" key="2">
    <source>
        <dbReference type="Proteomes" id="UP000737171"/>
    </source>
</evidence>